<organism evidence="1 2">
    <name type="scientific">Lepraria finkii</name>
    <dbReference type="NCBI Taxonomy" id="1340010"/>
    <lineage>
        <taxon>Eukaryota</taxon>
        <taxon>Fungi</taxon>
        <taxon>Dikarya</taxon>
        <taxon>Ascomycota</taxon>
        <taxon>Pezizomycotina</taxon>
        <taxon>Lecanoromycetes</taxon>
        <taxon>OSLEUM clade</taxon>
        <taxon>Lecanoromycetidae</taxon>
        <taxon>Lecanorales</taxon>
        <taxon>Lecanorineae</taxon>
        <taxon>Stereocaulaceae</taxon>
        <taxon>Lepraria</taxon>
    </lineage>
</organism>
<keyword evidence="2" id="KW-1185">Reference proteome</keyword>
<evidence type="ECO:0008006" key="3">
    <source>
        <dbReference type="Google" id="ProtNLM"/>
    </source>
</evidence>
<accession>A0ABR4BDW1</accession>
<dbReference type="EMBL" id="JBHFEH010000009">
    <property type="protein sequence ID" value="KAL2056037.1"/>
    <property type="molecule type" value="Genomic_DNA"/>
</dbReference>
<reference evidence="1 2" key="1">
    <citation type="submission" date="2024-09" db="EMBL/GenBank/DDBJ databases">
        <title>Rethinking Asexuality: The Enigmatic Case of Functional Sexual Genes in Lepraria (Stereocaulaceae).</title>
        <authorList>
            <person name="Doellman M."/>
            <person name="Sun Y."/>
            <person name="Barcenas-Pena A."/>
            <person name="Lumbsch H.T."/>
            <person name="Grewe F."/>
        </authorList>
    </citation>
    <scope>NUCLEOTIDE SEQUENCE [LARGE SCALE GENOMIC DNA]</scope>
    <source>
        <strain evidence="1 2">Grewe 0041</strain>
    </source>
</reference>
<protein>
    <recommendedName>
        <fullName evidence="3">Type I restriction enzyme R protein N-terminal domain-containing protein</fullName>
    </recommendedName>
</protein>
<dbReference type="Proteomes" id="UP001590951">
    <property type="component" value="Unassembled WGS sequence"/>
</dbReference>
<name>A0ABR4BDW1_9LECA</name>
<evidence type="ECO:0000313" key="1">
    <source>
        <dbReference type="EMBL" id="KAL2056037.1"/>
    </source>
</evidence>
<comment type="caution">
    <text evidence="1">The sequence shown here is derived from an EMBL/GenBank/DDBJ whole genome shotgun (WGS) entry which is preliminary data.</text>
</comment>
<sequence>MAHYLRNQMCQFYYDQINKTNSDESDVDNFYNNTLSIYFPRTQPYGLEQESRPLKDLGLTQKSDFTIRCIRNGQHKKVVIIECKRKALETQDAEWRTALDQAITYIKLIRTEKEQTASNPIHIIVAVGTHLRAYTHNQGATDAVAFHLYPNELLELAKDEAKVHAVFQEMNRITQH</sequence>
<gene>
    <name evidence="1" type="ORF">ABVK25_003679</name>
</gene>
<proteinExistence type="predicted"/>
<evidence type="ECO:0000313" key="2">
    <source>
        <dbReference type="Proteomes" id="UP001590951"/>
    </source>
</evidence>